<dbReference type="SUPFAM" id="SSF53800">
    <property type="entry name" value="Chelatase"/>
    <property type="match status" value="1"/>
</dbReference>
<feature type="binding site" evidence="7">
    <location>
        <position position="288"/>
    </location>
    <ligand>
        <name>Fe(2+)</name>
        <dbReference type="ChEBI" id="CHEBI:29033"/>
    </ligand>
</feature>
<dbReference type="Gene3D" id="3.40.50.1400">
    <property type="match status" value="2"/>
</dbReference>
<evidence type="ECO:0000256" key="5">
    <source>
        <dbReference type="ARBA" id="ARBA00023244"/>
    </source>
</evidence>
<keyword evidence="7 8" id="KW-0963">Cytoplasm</keyword>
<keyword evidence="7" id="KW-0479">Metal-binding</keyword>
<evidence type="ECO:0000256" key="3">
    <source>
        <dbReference type="ARBA" id="ARBA00023133"/>
    </source>
</evidence>
<dbReference type="Pfam" id="PF00762">
    <property type="entry name" value="Ferrochelatase"/>
    <property type="match status" value="1"/>
</dbReference>
<keyword evidence="4 7" id="KW-0456">Lyase</keyword>
<evidence type="ECO:0000256" key="8">
    <source>
        <dbReference type="RuleBase" id="RU000607"/>
    </source>
</evidence>
<accession>A0ABW8PZN2</accession>
<keyword evidence="5 7" id="KW-0627">Porphyrin biosynthesis</keyword>
<dbReference type="EMBL" id="JBANFI010000009">
    <property type="protein sequence ID" value="MFK7161745.1"/>
    <property type="molecule type" value="Genomic_DNA"/>
</dbReference>
<dbReference type="InterPro" id="IPR019772">
    <property type="entry name" value="Ferrochelatase_AS"/>
</dbReference>
<comment type="similarity">
    <text evidence="1 7 8">Belongs to the ferrochelatase family.</text>
</comment>
<comment type="catalytic activity">
    <reaction evidence="6">
        <text>Fe-coproporphyrin III + 2 H(+) = coproporphyrin III + Fe(2+)</text>
        <dbReference type="Rhea" id="RHEA:49572"/>
        <dbReference type="ChEBI" id="CHEBI:15378"/>
        <dbReference type="ChEBI" id="CHEBI:29033"/>
        <dbReference type="ChEBI" id="CHEBI:68438"/>
        <dbReference type="ChEBI" id="CHEBI:131725"/>
        <dbReference type="EC" id="4.99.1.9"/>
    </reaction>
    <physiologicalReaction direction="right-to-left" evidence="6">
        <dbReference type="Rhea" id="RHEA:49574"/>
    </physiologicalReaction>
</comment>
<dbReference type="PANTHER" id="PTHR11108:SF1">
    <property type="entry name" value="FERROCHELATASE, MITOCHONDRIAL"/>
    <property type="match status" value="1"/>
</dbReference>
<dbReference type="PANTHER" id="PTHR11108">
    <property type="entry name" value="FERROCHELATASE"/>
    <property type="match status" value="1"/>
</dbReference>
<proteinExistence type="inferred from homology"/>
<keyword evidence="3 7" id="KW-0350">Heme biosynthesis</keyword>
<dbReference type="EC" id="4.98.1.1" evidence="7 8"/>
<dbReference type="CDD" id="cd00419">
    <property type="entry name" value="Ferrochelatase_C"/>
    <property type="match status" value="1"/>
</dbReference>
<name>A0ABW8PZN2_9GAMM</name>
<comment type="pathway">
    <text evidence="7 8">Porphyrin-containing compound metabolism; protoheme biosynthesis; protoheme from protoporphyrin-IX: step 1/1.</text>
</comment>
<dbReference type="InterPro" id="IPR033659">
    <property type="entry name" value="Ferrochelatase_N"/>
</dbReference>
<comment type="subcellular location">
    <subcellularLocation>
        <location evidence="7 8">Cytoplasm</location>
    </subcellularLocation>
</comment>
<comment type="function">
    <text evidence="7 8">Catalyzes the ferrous insertion into protoporphyrin IX.</text>
</comment>
<reference evidence="9 10" key="1">
    <citation type="submission" date="2024-02" db="EMBL/GenBank/DDBJ databases">
        <title>Marinospirillum sp. MEB 164 isolated from Lonar lake sediment.</title>
        <authorList>
            <person name="Joshi A."/>
            <person name="Thite S."/>
        </authorList>
    </citation>
    <scope>NUCLEOTIDE SEQUENCE [LARGE SCALE GENOMIC DNA]</scope>
    <source>
        <strain evidence="9 10">MEB164</strain>
    </source>
</reference>
<evidence type="ECO:0000256" key="6">
    <source>
        <dbReference type="ARBA" id="ARBA00024536"/>
    </source>
</evidence>
<protein>
    <recommendedName>
        <fullName evidence="7 8">Ferrochelatase</fullName>
        <ecNumber evidence="7 8">4.98.1.1</ecNumber>
    </recommendedName>
    <alternativeName>
        <fullName evidence="7">Heme synthase</fullName>
    </alternativeName>
    <alternativeName>
        <fullName evidence="7">Protoheme ferro-lyase</fullName>
    </alternativeName>
</protein>
<evidence type="ECO:0000256" key="1">
    <source>
        <dbReference type="ARBA" id="ARBA00007718"/>
    </source>
</evidence>
<evidence type="ECO:0000313" key="9">
    <source>
        <dbReference type="EMBL" id="MFK7161745.1"/>
    </source>
</evidence>
<dbReference type="CDD" id="cd03411">
    <property type="entry name" value="Ferrochelatase_N"/>
    <property type="match status" value="1"/>
</dbReference>
<keyword evidence="2 7" id="KW-0408">Iron</keyword>
<evidence type="ECO:0000256" key="4">
    <source>
        <dbReference type="ARBA" id="ARBA00023239"/>
    </source>
</evidence>
<dbReference type="Proteomes" id="UP001621714">
    <property type="component" value="Unassembled WGS sequence"/>
</dbReference>
<comment type="caution">
    <text evidence="9">The sequence shown here is derived from an EMBL/GenBank/DDBJ whole genome shotgun (WGS) entry which is preliminary data.</text>
</comment>
<organism evidence="9 10">
    <name type="scientific">Marinospirillum alkalitolerans</name>
    <dbReference type="NCBI Taxonomy" id="3123374"/>
    <lineage>
        <taxon>Bacteria</taxon>
        <taxon>Pseudomonadati</taxon>
        <taxon>Pseudomonadota</taxon>
        <taxon>Gammaproteobacteria</taxon>
        <taxon>Oceanospirillales</taxon>
        <taxon>Oceanospirillaceae</taxon>
        <taxon>Marinospirillum</taxon>
    </lineage>
</organism>
<gene>
    <name evidence="7 9" type="primary">hemH</name>
    <name evidence="9" type="ORF">V6U78_11925</name>
</gene>
<dbReference type="InterPro" id="IPR033644">
    <property type="entry name" value="Ferrochelatase_C"/>
</dbReference>
<evidence type="ECO:0000313" key="10">
    <source>
        <dbReference type="Proteomes" id="UP001621714"/>
    </source>
</evidence>
<dbReference type="NCBIfam" id="TIGR00109">
    <property type="entry name" value="hemH"/>
    <property type="match status" value="1"/>
</dbReference>
<evidence type="ECO:0000256" key="7">
    <source>
        <dbReference type="HAMAP-Rule" id="MF_00323"/>
    </source>
</evidence>
<comment type="catalytic activity">
    <reaction evidence="7 8">
        <text>heme b + 2 H(+) = protoporphyrin IX + Fe(2+)</text>
        <dbReference type="Rhea" id="RHEA:22584"/>
        <dbReference type="ChEBI" id="CHEBI:15378"/>
        <dbReference type="ChEBI" id="CHEBI:29033"/>
        <dbReference type="ChEBI" id="CHEBI:57306"/>
        <dbReference type="ChEBI" id="CHEBI:60344"/>
        <dbReference type="EC" id="4.98.1.1"/>
    </reaction>
</comment>
<dbReference type="InterPro" id="IPR001015">
    <property type="entry name" value="Ferrochelatase"/>
</dbReference>
<sequence length="347" mass="38902">MEAAHTPHQRPPFAVLMVNLGTPDAPTPDAVRRYLAEFLWDRRVVDLARPLWWLILNGIILRTRPRRVAKNYQEVWTEEGSPLLAISRQQQRGLAASLKQATGQDIPVVLAMTYGNPSMEAAGRELRQLGAERILVLPMYPQFSATTTAAAFDRLAASLKHCPHWPELRYIRDYHQHPAYIEALANSVRQAEAKRGAPFEKLVMSFHGIPQRYAAQGDPYPRHCQATAEALAQALGRQPDQWLLTFQSRFGKEPWLQPYTDASMQQLGEQQLQSLGVICPGFSADCLETLEEIAGENCEIYEQAGGHGFHYIPALNAAPEHLSMLTQLVLEQSQGWMPPLNAPLSVQ</sequence>
<feature type="binding site" evidence="7">
    <location>
        <position position="207"/>
    </location>
    <ligand>
        <name>Fe(2+)</name>
        <dbReference type="ChEBI" id="CHEBI:29033"/>
    </ligand>
</feature>
<keyword evidence="10" id="KW-1185">Reference proteome</keyword>
<dbReference type="PROSITE" id="PS00534">
    <property type="entry name" value="FERROCHELATASE"/>
    <property type="match status" value="1"/>
</dbReference>
<evidence type="ECO:0000256" key="2">
    <source>
        <dbReference type="ARBA" id="ARBA00023004"/>
    </source>
</evidence>
<dbReference type="HAMAP" id="MF_00323">
    <property type="entry name" value="Ferrochelatase"/>
    <property type="match status" value="1"/>
</dbReference>